<feature type="binding site" evidence="7">
    <location>
        <position position="111"/>
    </location>
    <ligand>
        <name>Zn(2+)</name>
        <dbReference type="ChEBI" id="CHEBI:29105"/>
        <note>catalytic</note>
    </ligand>
</feature>
<dbReference type="NCBIfam" id="TIGR00043">
    <property type="entry name" value="rRNA maturation RNase YbeY"/>
    <property type="match status" value="1"/>
</dbReference>
<dbReference type="Proteomes" id="UP000582837">
    <property type="component" value="Unassembled WGS sequence"/>
</dbReference>
<evidence type="ECO:0000256" key="7">
    <source>
        <dbReference type="HAMAP-Rule" id="MF_00009"/>
    </source>
</evidence>
<sequence length="149" mass="16296">MDEIEVEVSVADGLAAPVDPARIEAAVRHVLRAEGVREGEISVALMDDDAIHQLNREWLDHDYVTDVISFNLNEPGEPPLGDVYLGAAQAARQAAELGADPAEELLRLAVHGTLHVLGWDHPEGAERADSDMFRRQEALLRDFLAEGAR</sequence>
<evidence type="ECO:0000256" key="4">
    <source>
        <dbReference type="ARBA" id="ARBA00022759"/>
    </source>
</evidence>
<comment type="cofactor">
    <cofactor evidence="7">
        <name>Zn(2+)</name>
        <dbReference type="ChEBI" id="CHEBI:29105"/>
    </cofactor>
    <text evidence="7">Binds 1 zinc ion.</text>
</comment>
<comment type="similarity">
    <text evidence="1 7">Belongs to the endoribonuclease YbeY family.</text>
</comment>
<dbReference type="InterPro" id="IPR002036">
    <property type="entry name" value="YbeY"/>
</dbReference>
<dbReference type="GO" id="GO:0008270">
    <property type="term" value="F:zinc ion binding"/>
    <property type="evidence" value="ECO:0007669"/>
    <property type="project" value="UniProtKB-UniRule"/>
</dbReference>
<proteinExistence type="inferred from homology"/>
<dbReference type="Gene3D" id="3.40.390.30">
    <property type="entry name" value="Metalloproteases ('zincins'), catalytic domain"/>
    <property type="match status" value="1"/>
</dbReference>
<dbReference type="AlphaFoldDB" id="A0A841H6V0"/>
<dbReference type="Pfam" id="PF02130">
    <property type="entry name" value="YbeY"/>
    <property type="match status" value="1"/>
</dbReference>
<dbReference type="SUPFAM" id="SSF55486">
    <property type="entry name" value="Metalloproteases ('zincins'), catalytic domain"/>
    <property type="match status" value="1"/>
</dbReference>
<keyword evidence="7" id="KW-0698">rRNA processing</keyword>
<evidence type="ECO:0000313" key="9">
    <source>
        <dbReference type="Proteomes" id="UP000582837"/>
    </source>
</evidence>
<dbReference type="EMBL" id="JACHIA010000024">
    <property type="protein sequence ID" value="MBB6073429.1"/>
    <property type="molecule type" value="Genomic_DNA"/>
</dbReference>
<evidence type="ECO:0000256" key="1">
    <source>
        <dbReference type="ARBA" id="ARBA00010875"/>
    </source>
</evidence>
<keyword evidence="6 7" id="KW-0862">Zinc</keyword>
<reference evidence="8 9" key="1">
    <citation type="submission" date="2020-08" db="EMBL/GenBank/DDBJ databases">
        <title>Genomic Encyclopedia of Type Strains, Phase IV (KMG-IV): sequencing the most valuable type-strain genomes for metagenomic binning, comparative biology and taxonomic classification.</title>
        <authorList>
            <person name="Goeker M."/>
        </authorList>
    </citation>
    <scope>NUCLEOTIDE SEQUENCE [LARGE SCALE GENOMIC DNA]</scope>
    <source>
        <strain evidence="8 9">DSM 29007</strain>
    </source>
</reference>
<evidence type="ECO:0000256" key="6">
    <source>
        <dbReference type="ARBA" id="ARBA00022833"/>
    </source>
</evidence>
<dbReference type="InterPro" id="IPR023091">
    <property type="entry name" value="MetalPrtase_cat_dom_sf_prd"/>
</dbReference>
<dbReference type="EC" id="3.1.-.-" evidence="7"/>
<dbReference type="PANTHER" id="PTHR46986:SF1">
    <property type="entry name" value="ENDORIBONUCLEASE YBEY, CHLOROPLASTIC"/>
    <property type="match status" value="1"/>
</dbReference>
<dbReference type="RefSeq" id="WP_170039117.1">
    <property type="nucleotide sequence ID" value="NZ_JABDTL010000002.1"/>
</dbReference>
<comment type="subcellular location">
    <subcellularLocation>
        <location evidence="7">Cytoplasm</location>
    </subcellularLocation>
</comment>
<feature type="binding site" evidence="7">
    <location>
        <position position="121"/>
    </location>
    <ligand>
        <name>Zn(2+)</name>
        <dbReference type="ChEBI" id="CHEBI:29105"/>
        <note>catalytic</note>
    </ligand>
</feature>
<keyword evidence="7" id="KW-0690">Ribosome biogenesis</keyword>
<name>A0A841H6V0_9BACT</name>
<dbReference type="PANTHER" id="PTHR46986">
    <property type="entry name" value="ENDORIBONUCLEASE YBEY, CHLOROPLASTIC"/>
    <property type="match status" value="1"/>
</dbReference>
<keyword evidence="7" id="KW-0963">Cytoplasm</keyword>
<organism evidence="8 9">
    <name type="scientific">Longimicrobium terrae</name>
    <dbReference type="NCBI Taxonomy" id="1639882"/>
    <lineage>
        <taxon>Bacteria</taxon>
        <taxon>Pseudomonadati</taxon>
        <taxon>Gemmatimonadota</taxon>
        <taxon>Longimicrobiia</taxon>
        <taxon>Longimicrobiales</taxon>
        <taxon>Longimicrobiaceae</taxon>
        <taxon>Longimicrobium</taxon>
    </lineage>
</organism>
<evidence type="ECO:0000256" key="2">
    <source>
        <dbReference type="ARBA" id="ARBA00022722"/>
    </source>
</evidence>
<accession>A0A841H6V0</accession>
<keyword evidence="9" id="KW-1185">Reference proteome</keyword>
<comment type="caution">
    <text evidence="8">The sequence shown here is derived from an EMBL/GenBank/DDBJ whole genome shotgun (WGS) entry which is preliminary data.</text>
</comment>
<dbReference type="GO" id="GO:0006364">
    <property type="term" value="P:rRNA processing"/>
    <property type="evidence" value="ECO:0007669"/>
    <property type="project" value="UniProtKB-UniRule"/>
</dbReference>
<dbReference type="GO" id="GO:0004521">
    <property type="term" value="F:RNA endonuclease activity"/>
    <property type="evidence" value="ECO:0007669"/>
    <property type="project" value="UniProtKB-UniRule"/>
</dbReference>
<dbReference type="GO" id="GO:0004222">
    <property type="term" value="F:metalloendopeptidase activity"/>
    <property type="evidence" value="ECO:0007669"/>
    <property type="project" value="InterPro"/>
</dbReference>
<evidence type="ECO:0000313" key="8">
    <source>
        <dbReference type="EMBL" id="MBB6073429.1"/>
    </source>
</evidence>
<dbReference type="HAMAP" id="MF_00009">
    <property type="entry name" value="Endoribonucl_YbeY"/>
    <property type="match status" value="1"/>
</dbReference>
<keyword evidence="4 7" id="KW-0255">Endonuclease</keyword>
<protein>
    <recommendedName>
        <fullName evidence="7">Endoribonuclease YbeY</fullName>
        <ecNumber evidence="7">3.1.-.-</ecNumber>
    </recommendedName>
</protein>
<evidence type="ECO:0000256" key="5">
    <source>
        <dbReference type="ARBA" id="ARBA00022801"/>
    </source>
</evidence>
<keyword evidence="5 7" id="KW-0378">Hydrolase</keyword>
<keyword evidence="2 7" id="KW-0540">Nuclease</keyword>
<gene>
    <name evidence="7" type="primary">ybeY</name>
    <name evidence="8" type="ORF">HNQ61_005096</name>
</gene>
<feature type="binding site" evidence="7">
    <location>
        <position position="115"/>
    </location>
    <ligand>
        <name>Zn(2+)</name>
        <dbReference type="ChEBI" id="CHEBI:29105"/>
        <note>catalytic</note>
    </ligand>
</feature>
<keyword evidence="3 7" id="KW-0479">Metal-binding</keyword>
<comment type="function">
    <text evidence="7">Single strand-specific metallo-endoribonuclease involved in late-stage 70S ribosome quality control and in maturation of the 3' terminus of the 16S rRNA.</text>
</comment>
<dbReference type="GO" id="GO:0005737">
    <property type="term" value="C:cytoplasm"/>
    <property type="evidence" value="ECO:0007669"/>
    <property type="project" value="UniProtKB-SubCell"/>
</dbReference>
<evidence type="ECO:0000256" key="3">
    <source>
        <dbReference type="ARBA" id="ARBA00022723"/>
    </source>
</evidence>